<name>A0A915IZ56_ROMCU</name>
<keyword evidence="1" id="KW-1185">Reference proteome</keyword>
<sequence>MATETAKAAANHWCLFPRRICILTPTNAEMMCPKKTSRKQAFYKKQTIAPISTQDLLDEFFSEWSVELTESRRRCCWCLTPIFLMIYESINNLRILALRVTVRWDENPINGDQVE</sequence>
<dbReference type="Proteomes" id="UP000887565">
    <property type="component" value="Unplaced"/>
</dbReference>
<dbReference type="WBParaSite" id="nRc.2.0.1.t19405-RA">
    <property type="protein sequence ID" value="nRc.2.0.1.t19405-RA"/>
    <property type="gene ID" value="nRc.2.0.1.g19405"/>
</dbReference>
<reference evidence="2" key="1">
    <citation type="submission" date="2022-11" db="UniProtKB">
        <authorList>
            <consortium name="WormBaseParasite"/>
        </authorList>
    </citation>
    <scope>IDENTIFICATION</scope>
</reference>
<evidence type="ECO:0000313" key="1">
    <source>
        <dbReference type="Proteomes" id="UP000887565"/>
    </source>
</evidence>
<evidence type="ECO:0000313" key="2">
    <source>
        <dbReference type="WBParaSite" id="nRc.2.0.1.t19405-RA"/>
    </source>
</evidence>
<organism evidence="1 2">
    <name type="scientific">Romanomermis culicivorax</name>
    <name type="common">Nematode worm</name>
    <dbReference type="NCBI Taxonomy" id="13658"/>
    <lineage>
        <taxon>Eukaryota</taxon>
        <taxon>Metazoa</taxon>
        <taxon>Ecdysozoa</taxon>
        <taxon>Nematoda</taxon>
        <taxon>Enoplea</taxon>
        <taxon>Dorylaimia</taxon>
        <taxon>Mermithida</taxon>
        <taxon>Mermithoidea</taxon>
        <taxon>Mermithidae</taxon>
        <taxon>Romanomermis</taxon>
    </lineage>
</organism>
<protein>
    <submittedName>
        <fullName evidence="2">Uncharacterized protein</fullName>
    </submittedName>
</protein>
<dbReference type="AlphaFoldDB" id="A0A915IZ56"/>
<proteinExistence type="predicted"/>
<accession>A0A915IZ56</accession>